<evidence type="ECO:0000313" key="1">
    <source>
        <dbReference type="EMBL" id="AGP47086.1"/>
    </source>
</evidence>
<reference evidence="1 2" key="1">
    <citation type="journal article" date="2013" name="Genome Announc.">
        <title>Genome Sequence of Serratia plymuthica Strain S13, an Endophyte with Germination- and Plant-Growth-Promoting Activity from the Flower of Styrian Oil Pumpkin.</title>
        <authorList>
            <person name="Muller H."/>
            <person name="Furnkranz M."/>
            <person name="Grube M."/>
            <person name="Berg G."/>
        </authorList>
    </citation>
    <scope>NUCLEOTIDE SEQUENCE [LARGE SCALE GENOMIC DNA]</scope>
    <source>
        <strain evidence="1">S13</strain>
    </source>
</reference>
<gene>
    <name evidence="1" type="ORF">M621_15310</name>
</gene>
<dbReference type="AlphaFoldDB" id="S4YRM2"/>
<evidence type="ECO:0000313" key="2">
    <source>
        <dbReference type="Proteomes" id="UP000014900"/>
    </source>
</evidence>
<proteinExistence type="predicted"/>
<dbReference type="EMBL" id="CP006566">
    <property type="protein sequence ID" value="AGP47086.1"/>
    <property type="molecule type" value="Genomic_DNA"/>
</dbReference>
<dbReference type="HOGENOM" id="CLU_3188913_0_0_6"/>
<protein>
    <submittedName>
        <fullName evidence="1">Uncharacterized protein</fullName>
    </submittedName>
</protein>
<organism evidence="1 2">
    <name type="scientific">Serratia plymuthica S13</name>
    <dbReference type="NCBI Taxonomy" id="1348660"/>
    <lineage>
        <taxon>Bacteria</taxon>
        <taxon>Pseudomonadati</taxon>
        <taxon>Pseudomonadota</taxon>
        <taxon>Gammaproteobacteria</taxon>
        <taxon>Enterobacterales</taxon>
        <taxon>Yersiniaceae</taxon>
        <taxon>Serratia</taxon>
    </lineage>
</organism>
<dbReference type="KEGG" id="sry:M621_15310"/>
<name>S4YRM2_SERPL</name>
<dbReference type="PATRIC" id="fig|1348660.3.peg.3012"/>
<accession>S4YRM2</accession>
<sequence length="46" mass="5411">MFKNIRWVIIFIARDLGLFPKLANESLNNGRYKFFNISKFGPSFSI</sequence>
<dbReference type="Proteomes" id="UP000014900">
    <property type="component" value="Chromosome"/>
</dbReference>